<comment type="function">
    <text evidence="9">Component of the transport system for branched-chain amino acids.</text>
</comment>
<comment type="subcellular location">
    <subcellularLocation>
        <location evidence="9">Cell inner membrane</location>
        <topology evidence="9">Multi-pass membrane protein</topology>
    </subcellularLocation>
    <subcellularLocation>
        <location evidence="1">Cell membrane</location>
        <topology evidence="1">Multi-pass membrane protein</topology>
    </subcellularLocation>
</comment>
<keyword evidence="11" id="KW-1185">Reference proteome</keyword>
<evidence type="ECO:0000256" key="3">
    <source>
        <dbReference type="ARBA" id="ARBA00022448"/>
    </source>
</evidence>
<keyword evidence="3 9" id="KW-0813">Transport</keyword>
<dbReference type="OrthoDB" id="9783920at2"/>
<feature type="transmembrane region" description="Helical" evidence="9">
    <location>
        <begin position="120"/>
        <end position="140"/>
    </location>
</feature>
<name>E8LHC3_SUCHY</name>
<feature type="transmembrane region" description="Helical" evidence="9">
    <location>
        <begin position="152"/>
        <end position="170"/>
    </location>
</feature>
<comment type="caution">
    <text evidence="10">The sequence shown here is derived from an EMBL/GenBank/DDBJ whole genome shotgun (WGS) entry which is preliminary data.</text>
</comment>
<evidence type="ECO:0000256" key="9">
    <source>
        <dbReference type="RuleBase" id="RU362122"/>
    </source>
</evidence>
<accession>E8LHC3</accession>
<keyword evidence="7 9" id="KW-1133">Transmembrane helix</keyword>
<dbReference type="RefSeq" id="WP_009142311.1">
    <property type="nucleotide sequence ID" value="NZ_GL830942.1"/>
</dbReference>
<feature type="transmembrane region" description="Helical" evidence="9">
    <location>
        <begin position="82"/>
        <end position="100"/>
    </location>
</feature>
<evidence type="ECO:0000256" key="5">
    <source>
        <dbReference type="ARBA" id="ARBA00022692"/>
    </source>
</evidence>
<dbReference type="Pfam" id="PF05525">
    <property type="entry name" value="Branch_AA_trans"/>
    <property type="match status" value="1"/>
</dbReference>
<dbReference type="GO" id="GO:0015820">
    <property type="term" value="P:L-leucine transport"/>
    <property type="evidence" value="ECO:0007669"/>
    <property type="project" value="TreeGrafter"/>
</dbReference>
<dbReference type="GO" id="GO:0005886">
    <property type="term" value="C:plasma membrane"/>
    <property type="evidence" value="ECO:0007669"/>
    <property type="project" value="UniProtKB-SubCell"/>
</dbReference>
<organism evidence="10 11">
    <name type="scientific">Succinatimonas hippei (strain DSM 22608 / JCM 16073 / KCTC 15190 / YIT 12066)</name>
    <dbReference type="NCBI Taxonomy" id="762983"/>
    <lineage>
        <taxon>Bacteria</taxon>
        <taxon>Pseudomonadati</taxon>
        <taxon>Pseudomonadota</taxon>
        <taxon>Gammaproteobacteria</taxon>
        <taxon>Aeromonadales</taxon>
        <taxon>Succinivibrionaceae</taxon>
        <taxon>Succinatimonas</taxon>
    </lineage>
</organism>
<feature type="transmembrane region" description="Helical" evidence="9">
    <location>
        <begin position="412"/>
        <end position="432"/>
    </location>
</feature>
<keyword evidence="4" id="KW-1003">Cell membrane</keyword>
<evidence type="ECO:0000256" key="2">
    <source>
        <dbReference type="ARBA" id="ARBA00008540"/>
    </source>
</evidence>
<dbReference type="AlphaFoldDB" id="E8LHC3"/>
<keyword evidence="8 9" id="KW-0472">Membrane</keyword>
<feature type="transmembrane region" description="Helical" evidence="9">
    <location>
        <begin position="203"/>
        <end position="224"/>
    </location>
</feature>
<feature type="transmembrane region" description="Helical" evidence="9">
    <location>
        <begin position="236"/>
        <end position="255"/>
    </location>
</feature>
<dbReference type="EMBL" id="AEVO01000004">
    <property type="protein sequence ID" value="EFY08095.1"/>
    <property type="molecule type" value="Genomic_DNA"/>
</dbReference>
<keyword evidence="5 9" id="KW-0812">Transmembrane</keyword>
<dbReference type="InterPro" id="IPR004685">
    <property type="entry name" value="Brnchd-chn_aa_trnsp_Livcs"/>
</dbReference>
<evidence type="ECO:0000256" key="4">
    <source>
        <dbReference type="ARBA" id="ARBA00022475"/>
    </source>
</evidence>
<evidence type="ECO:0000256" key="8">
    <source>
        <dbReference type="ARBA" id="ARBA00023136"/>
    </source>
</evidence>
<evidence type="ECO:0000313" key="11">
    <source>
        <dbReference type="Proteomes" id="UP000018458"/>
    </source>
</evidence>
<evidence type="ECO:0000256" key="1">
    <source>
        <dbReference type="ARBA" id="ARBA00004651"/>
    </source>
</evidence>
<proteinExistence type="inferred from homology"/>
<feature type="transmembrane region" description="Helical" evidence="9">
    <location>
        <begin position="375"/>
        <end position="392"/>
    </location>
</feature>
<dbReference type="GO" id="GO:0015818">
    <property type="term" value="P:isoleucine transport"/>
    <property type="evidence" value="ECO:0007669"/>
    <property type="project" value="TreeGrafter"/>
</dbReference>
<feature type="transmembrane region" description="Helical" evidence="9">
    <location>
        <begin position="40"/>
        <end position="62"/>
    </location>
</feature>
<reference evidence="10 11" key="1">
    <citation type="submission" date="2011-01" db="EMBL/GenBank/DDBJ databases">
        <authorList>
            <person name="Weinstock G."/>
            <person name="Sodergren E."/>
            <person name="Clifton S."/>
            <person name="Fulton L."/>
            <person name="Fulton B."/>
            <person name="Courtney L."/>
            <person name="Fronick C."/>
            <person name="Harrison M."/>
            <person name="Strong C."/>
            <person name="Farmer C."/>
            <person name="Delahaunty K."/>
            <person name="Markovic C."/>
            <person name="Hall O."/>
            <person name="Minx P."/>
            <person name="Tomlinson C."/>
            <person name="Mitreva M."/>
            <person name="Hou S."/>
            <person name="Chen J."/>
            <person name="Wollam A."/>
            <person name="Pepin K.H."/>
            <person name="Johnson M."/>
            <person name="Bhonagiri V."/>
            <person name="Zhang X."/>
            <person name="Suruliraj S."/>
            <person name="Warren W."/>
            <person name="Chinwalla A."/>
            <person name="Mardis E.R."/>
            <person name="Wilson R.K."/>
        </authorList>
    </citation>
    <scope>NUCLEOTIDE SEQUENCE [LARGE SCALE GENOMIC DNA]</scope>
    <source>
        <strain evidence="11">DSM 22608 / JCM 16073 / KCTC 15190 / YIT 12066</strain>
    </source>
</reference>
<feature type="transmembrane region" description="Helical" evidence="9">
    <location>
        <begin position="317"/>
        <end position="336"/>
    </location>
</feature>
<dbReference type="Proteomes" id="UP000018458">
    <property type="component" value="Unassembled WGS sequence"/>
</dbReference>
<evidence type="ECO:0000256" key="7">
    <source>
        <dbReference type="ARBA" id="ARBA00022989"/>
    </source>
</evidence>
<evidence type="ECO:0000256" key="6">
    <source>
        <dbReference type="ARBA" id="ARBA00022970"/>
    </source>
</evidence>
<keyword evidence="6 9" id="KW-0029">Amino-acid transport</keyword>
<gene>
    <name evidence="10" type="primary">brnQ</name>
    <name evidence="10" type="ORF">HMPREF9444_00081</name>
</gene>
<evidence type="ECO:0000313" key="10">
    <source>
        <dbReference type="EMBL" id="EFY08095.1"/>
    </source>
</evidence>
<sequence length="441" mass="47700">MQPTNKNRFIPIGLMLFALFFGAGNLIFPASMGQAAGDNVWWALLGFCITGVGLPLIAVMAIGYSGEFSLQHVARRIHPSFAVFYTVVCYMSIGPCFAVPRTGTVSYEIAIRPFLSDESASIGLPIFLAIFFIISGWLAATPSKLVDRIGKFLTPALVLTIVIFIVQSFITPLGMPQTPAAPYATPFKAVVQGILDGYNTLDAIAALVFASLVIKAVQATGFSAPSEVTREVYKSSFVAAPLLAVIYIFIAKIGAESVSAIGIQETGAPILAESAKIFFGQAGAMLLSAMVLLACLTTSIGLISCCAYYIKDLTGKFHYITWVVIFTIVSYLIGLFGLKTIIVSTIPVLMFIYPICVALVFLIFIDKFIGRRRCVYAWTIGLTFIMALYNGLQTAKIALGGLDEIINNWVPLQSYGLGWIPFAIVGFVLGLINKWIKPVRI</sequence>
<dbReference type="GO" id="GO:0015190">
    <property type="term" value="F:L-leucine transmembrane transporter activity"/>
    <property type="evidence" value="ECO:0007669"/>
    <property type="project" value="TreeGrafter"/>
</dbReference>
<feature type="transmembrane region" description="Helical" evidence="9">
    <location>
        <begin position="9"/>
        <end position="28"/>
    </location>
</feature>
<dbReference type="eggNOG" id="COG1114">
    <property type="taxonomic scope" value="Bacteria"/>
</dbReference>
<dbReference type="PANTHER" id="PTHR30588:SF0">
    <property type="entry name" value="BRANCHED-CHAIN AMINO ACID PERMEASE BRNQ"/>
    <property type="match status" value="1"/>
</dbReference>
<feature type="transmembrane region" description="Helical" evidence="9">
    <location>
        <begin position="342"/>
        <end position="363"/>
    </location>
</feature>
<dbReference type="GO" id="GO:0015188">
    <property type="term" value="F:L-isoleucine transmembrane transporter activity"/>
    <property type="evidence" value="ECO:0007669"/>
    <property type="project" value="TreeGrafter"/>
</dbReference>
<dbReference type="PANTHER" id="PTHR30588">
    <property type="entry name" value="BRANCHED-CHAIN AMINO ACID TRANSPORT SYSTEM 2 CARRIER PROTEIN"/>
    <property type="match status" value="1"/>
</dbReference>
<protein>
    <recommendedName>
        <fullName evidence="9">Branched-chain amino acid transport system carrier protein</fullName>
    </recommendedName>
</protein>
<feature type="transmembrane region" description="Helical" evidence="9">
    <location>
        <begin position="284"/>
        <end position="310"/>
    </location>
</feature>
<comment type="similarity">
    <text evidence="2 9">Belongs to the branched chain amino acid transporter family.</text>
</comment>
<dbReference type="GO" id="GO:0005304">
    <property type="term" value="F:L-valine transmembrane transporter activity"/>
    <property type="evidence" value="ECO:0007669"/>
    <property type="project" value="TreeGrafter"/>
</dbReference>
<dbReference type="NCBIfam" id="TIGR00796">
    <property type="entry name" value="livcs"/>
    <property type="match status" value="1"/>
</dbReference>
<dbReference type="HOGENOM" id="CLU_036807_0_1_6"/>